<proteinExistence type="predicted"/>
<organism evidence="2 3">
    <name type="scientific">Cirrhinus mrigala</name>
    <name type="common">Mrigala</name>
    <dbReference type="NCBI Taxonomy" id="683832"/>
    <lineage>
        <taxon>Eukaryota</taxon>
        <taxon>Metazoa</taxon>
        <taxon>Chordata</taxon>
        <taxon>Craniata</taxon>
        <taxon>Vertebrata</taxon>
        <taxon>Euteleostomi</taxon>
        <taxon>Actinopterygii</taxon>
        <taxon>Neopterygii</taxon>
        <taxon>Teleostei</taxon>
        <taxon>Ostariophysi</taxon>
        <taxon>Cypriniformes</taxon>
        <taxon>Cyprinidae</taxon>
        <taxon>Labeoninae</taxon>
        <taxon>Labeonini</taxon>
        <taxon>Cirrhinus</taxon>
    </lineage>
</organism>
<dbReference type="Proteomes" id="UP001529510">
    <property type="component" value="Unassembled WGS sequence"/>
</dbReference>
<feature type="compositionally biased region" description="Polar residues" evidence="1">
    <location>
        <begin position="10"/>
        <end position="23"/>
    </location>
</feature>
<dbReference type="AlphaFoldDB" id="A0ABD0P701"/>
<evidence type="ECO:0000313" key="2">
    <source>
        <dbReference type="EMBL" id="KAL0169864.1"/>
    </source>
</evidence>
<name>A0ABD0P701_CIRMR</name>
<feature type="compositionally biased region" description="Pro residues" evidence="1">
    <location>
        <begin position="43"/>
        <end position="56"/>
    </location>
</feature>
<evidence type="ECO:0000256" key="1">
    <source>
        <dbReference type="SAM" id="MobiDB-lite"/>
    </source>
</evidence>
<feature type="non-terminal residue" evidence="2">
    <location>
        <position position="1"/>
    </location>
</feature>
<accession>A0ABD0P701</accession>
<feature type="region of interest" description="Disordered" evidence="1">
    <location>
        <begin position="1"/>
        <end position="93"/>
    </location>
</feature>
<sequence length="122" mass="13238">EKLNAPVPHNQMNGNSHGPQPQSAAPPRPTTDHLQPTQTSPSVPAPNHNPPPPFVPPSNQNPVPTYVPAPGVVNSQDAQQQWPNKPPSSSDAARLTCKQCQNQFSSKPEVFQFKVWLPKTVT</sequence>
<gene>
    <name evidence="2" type="ORF">M9458_034460</name>
</gene>
<dbReference type="EMBL" id="JAMKFB020000017">
    <property type="protein sequence ID" value="KAL0169864.1"/>
    <property type="molecule type" value="Genomic_DNA"/>
</dbReference>
<reference evidence="2 3" key="1">
    <citation type="submission" date="2024-05" db="EMBL/GenBank/DDBJ databases">
        <title>Genome sequencing and assembly of Indian major carp, Cirrhinus mrigala (Hamilton, 1822).</title>
        <authorList>
            <person name="Mohindra V."/>
            <person name="Chowdhury L.M."/>
            <person name="Lal K."/>
            <person name="Jena J.K."/>
        </authorList>
    </citation>
    <scope>NUCLEOTIDE SEQUENCE [LARGE SCALE GENOMIC DNA]</scope>
    <source>
        <strain evidence="2">CM1030</strain>
        <tissue evidence="2">Blood</tissue>
    </source>
</reference>
<evidence type="ECO:0000313" key="3">
    <source>
        <dbReference type="Proteomes" id="UP001529510"/>
    </source>
</evidence>
<protein>
    <submittedName>
        <fullName evidence="2">Uncharacterized protein</fullName>
    </submittedName>
</protein>
<keyword evidence="3" id="KW-1185">Reference proteome</keyword>
<comment type="caution">
    <text evidence="2">The sequence shown here is derived from an EMBL/GenBank/DDBJ whole genome shotgun (WGS) entry which is preliminary data.</text>
</comment>
<feature type="compositionally biased region" description="Polar residues" evidence="1">
    <location>
        <begin position="73"/>
        <end position="91"/>
    </location>
</feature>